<evidence type="ECO:0000313" key="3">
    <source>
        <dbReference type="Proteomes" id="UP000184608"/>
    </source>
</evidence>
<dbReference type="AlphaFoldDB" id="A0A1M6FDS4"/>
<dbReference type="SMART" id="SM00860">
    <property type="entry name" value="SMI1_KNR4"/>
    <property type="match status" value="1"/>
</dbReference>
<dbReference type="InterPro" id="IPR037883">
    <property type="entry name" value="Knr4/Smi1-like_sf"/>
</dbReference>
<dbReference type="InterPro" id="IPR018958">
    <property type="entry name" value="Knr4/Smi1-like_dom"/>
</dbReference>
<accession>A0A1M6FDS4</accession>
<reference evidence="2 3" key="1">
    <citation type="submission" date="2016-11" db="EMBL/GenBank/DDBJ databases">
        <authorList>
            <person name="Jaros S."/>
            <person name="Januszkiewicz K."/>
            <person name="Wedrychowicz H."/>
        </authorList>
    </citation>
    <scope>NUCLEOTIDE SEQUENCE [LARGE SCALE GENOMIC DNA]</scope>
    <source>
        <strain evidence="2 3">CECT 7868</strain>
    </source>
</reference>
<dbReference type="Pfam" id="PF09346">
    <property type="entry name" value="SMI1_KNR4"/>
    <property type="match status" value="1"/>
</dbReference>
<evidence type="ECO:0000259" key="1">
    <source>
        <dbReference type="SMART" id="SM00860"/>
    </source>
</evidence>
<keyword evidence="3" id="KW-1185">Reference proteome</keyword>
<evidence type="ECO:0000313" key="2">
    <source>
        <dbReference type="EMBL" id="SHI95831.1"/>
    </source>
</evidence>
<dbReference type="EMBL" id="FQXZ01000067">
    <property type="protein sequence ID" value="SHI95831.1"/>
    <property type="molecule type" value="Genomic_DNA"/>
</dbReference>
<dbReference type="Proteomes" id="UP000184608">
    <property type="component" value="Unassembled WGS sequence"/>
</dbReference>
<name>A0A1M6FDS4_9VIBR</name>
<dbReference type="OrthoDB" id="6226118at2"/>
<feature type="domain" description="Knr4/Smi1-like" evidence="1">
    <location>
        <begin position="15"/>
        <end position="150"/>
    </location>
</feature>
<gene>
    <name evidence="2" type="ORF">VA7868_04634</name>
</gene>
<dbReference type="STRING" id="1216006.VA7868_04634"/>
<dbReference type="RefSeq" id="WP_073606205.1">
    <property type="nucleotide sequence ID" value="NZ_FQXZ01000067.1"/>
</dbReference>
<protein>
    <submittedName>
        <fullName evidence="2">SMI1 / KNR4 family protein</fullName>
    </submittedName>
</protein>
<proteinExistence type="predicted"/>
<sequence length="152" mass="17085">MNILWEEYIDPSIGDATKNDLLYLESALKVSLPEDYKNLILNHQGKMPTPETIEAGELALSVFGPLFHVMKDATEAQELYSVLKKWEKWSDVYENIIPIAGTGGSGCFFAYDYRDCIENPPVVFVDVEEDPDDEDAILFVTDSLSELIDSLS</sequence>
<dbReference type="SUPFAM" id="SSF160631">
    <property type="entry name" value="SMI1/KNR4-like"/>
    <property type="match status" value="1"/>
</dbReference>
<dbReference type="Gene3D" id="3.40.1580.10">
    <property type="entry name" value="SMI1/KNR4-like"/>
    <property type="match status" value="1"/>
</dbReference>
<organism evidence="2 3">
    <name type="scientific">Vibrio aerogenes CECT 7868</name>
    <dbReference type="NCBI Taxonomy" id="1216006"/>
    <lineage>
        <taxon>Bacteria</taxon>
        <taxon>Pseudomonadati</taxon>
        <taxon>Pseudomonadota</taxon>
        <taxon>Gammaproteobacteria</taxon>
        <taxon>Vibrionales</taxon>
        <taxon>Vibrionaceae</taxon>
        <taxon>Vibrio</taxon>
    </lineage>
</organism>